<dbReference type="InterPro" id="IPR016166">
    <property type="entry name" value="FAD-bd_PCMH"/>
</dbReference>
<accession>A0A2V1K8W2</accession>
<keyword evidence="6" id="KW-0809">Transit peptide</keyword>
<name>A0A2V1K8W2_9ACTO</name>
<dbReference type="PROSITE" id="PS00198">
    <property type="entry name" value="4FE4S_FER_1"/>
    <property type="match status" value="1"/>
</dbReference>
<evidence type="ECO:0000259" key="11">
    <source>
        <dbReference type="PROSITE" id="PS51379"/>
    </source>
</evidence>
<evidence type="ECO:0000256" key="10">
    <source>
        <dbReference type="ARBA" id="ARBA00038897"/>
    </source>
</evidence>
<dbReference type="Gene3D" id="3.30.465.10">
    <property type="match status" value="1"/>
</dbReference>
<keyword evidence="14" id="KW-1185">Reference proteome</keyword>
<sequence length="934" mass="99655">MSDLFIDELRDSLGEDAVRDQPIDIHAAAHDASHYLLMPRAVVRAENTQQVSDILNIANSQAQSVTFRSGGTSLCGQASTEALQIDTRAAFRLITIEDNGERVRVQPGATIRQVNARLARYGRKLGPDPASSVACTIGGVVANNSSGMSCGTVHNTYKTIESMTIVLADGTIIDTADDDADQQLSTQCPTLYAGLEGIRDRVRENPDSMGTIDRLYKMKNTMGYGINSLVDYDRPVDILAHLLIGSEGTLGFVAEAVFVTVPAYTEVATGLLVFENLYDATSALPALVATEPAAIELMDAASLRVAQGTGSPAAAIRDIEVVDHAALLVEYQQPNKEGIQKHLKQAEAAAVSLRLASPAVFTADPEVRASLWAIRNGLYAIVAGARASGTTALLEDIAVPVERLANTCELLTELFANHGYEGSVIFGHAKDGNIHFMITDRFDTPDGQARLADFTEDMVELVLSQGGVLKAEHGTGRAMAPFVERQYGEELYSVMWAIKRACDPNEILNPGVLLTAQSDAHLQGIKTTVTVEEEVDRCVECGYCEPVCPSRNLTLTPRQRIVLRRDLAKAKDAGDSELAEALEKAYSYAGIDTCAVDGMCQTTCPMKINTADLVRRLRSEQANPPLSTGWNVTAKRWGVVTTAASAALSVAKAVPAPGLVNGVTKVARNVIGEDTMPEWTSDLPRGGKRRGGLADSYPVEQADAVYIPSCQSAMFGPVDGGSGLQRSFQELCAQAGLKLHIPEGIDNLCCGTPWSSKGYLGGKEEMRQKVVDRVVTASRDGNLPVVCDASSCTEGFVGLLKAYPVEVMDGIVFIRDQVLPRLGVLRHAPSITLHPTCATTHLGSTDALVELAGAVADKVNVPDNWGCCAFAGDRGMLHPELTASATGPEAGDVRKLNSTIHASSNRACEMGMTRATGKPYKSIIEVVADSVAGR</sequence>
<comment type="cofactor">
    <cofactor evidence="1">
        <name>FAD</name>
        <dbReference type="ChEBI" id="CHEBI:57692"/>
    </cofactor>
</comment>
<evidence type="ECO:0000256" key="8">
    <source>
        <dbReference type="ARBA" id="ARBA00023004"/>
    </source>
</evidence>
<dbReference type="Pfam" id="PF13183">
    <property type="entry name" value="Fer4_8"/>
    <property type="match status" value="1"/>
</dbReference>
<evidence type="ECO:0000256" key="4">
    <source>
        <dbReference type="ARBA" id="ARBA00022723"/>
    </source>
</evidence>
<dbReference type="EC" id="1.1.2.4" evidence="10"/>
<dbReference type="GO" id="GO:0051536">
    <property type="term" value="F:iron-sulfur cluster binding"/>
    <property type="evidence" value="ECO:0007669"/>
    <property type="project" value="UniProtKB-KW"/>
</dbReference>
<keyword evidence="7" id="KW-0560">Oxidoreductase</keyword>
<dbReference type="OrthoDB" id="9770306at2"/>
<dbReference type="PROSITE" id="PS51379">
    <property type="entry name" value="4FE4S_FER_2"/>
    <property type="match status" value="1"/>
</dbReference>
<evidence type="ECO:0000259" key="12">
    <source>
        <dbReference type="PROSITE" id="PS51387"/>
    </source>
</evidence>
<dbReference type="PANTHER" id="PTHR11748">
    <property type="entry name" value="D-LACTATE DEHYDROGENASE"/>
    <property type="match status" value="1"/>
</dbReference>
<keyword evidence="4" id="KW-0479">Metal-binding</keyword>
<dbReference type="RefSeq" id="WP_109094155.1">
    <property type="nucleotide sequence ID" value="NZ_QETB01000005.1"/>
</dbReference>
<dbReference type="GO" id="GO:0004458">
    <property type="term" value="F:D-lactate dehydrogenase (cytochrome) activity"/>
    <property type="evidence" value="ECO:0007669"/>
    <property type="project" value="UniProtKB-EC"/>
</dbReference>
<dbReference type="Proteomes" id="UP000245283">
    <property type="component" value="Unassembled WGS sequence"/>
</dbReference>
<dbReference type="Gene3D" id="1.10.1060.10">
    <property type="entry name" value="Alpha-helical ferredoxin"/>
    <property type="match status" value="1"/>
</dbReference>
<dbReference type="GO" id="GO:0071949">
    <property type="term" value="F:FAD binding"/>
    <property type="evidence" value="ECO:0007669"/>
    <property type="project" value="InterPro"/>
</dbReference>
<dbReference type="InterPro" id="IPR016169">
    <property type="entry name" value="FAD-bd_PCMH_sub2"/>
</dbReference>
<keyword evidence="8" id="KW-0408">Iron</keyword>
<comment type="caution">
    <text evidence="13">The sequence shown here is derived from an EMBL/GenBank/DDBJ whole genome shotgun (WGS) entry which is preliminary data.</text>
</comment>
<dbReference type="SUPFAM" id="SSF55103">
    <property type="entry name" value="FAD-linked oxidases, C-terminal domain"/>
    <property type="match status" value="1"/>
</dbReference>
<dbReference type="InterPro" id="IPR016171">
    <property type="entry name" value="Vanillyl_alc_oxidase_C-sub2"/>
</dbReference>
<gene>
    <name evidence="13" type="ORF">DD236_09450</name>
</gene>
<dbReference type="InterPro" id="IPR036318">
    <property type="entry name" value="FAD-bd_PCMH-like_sf"/>
</dbReference>
<dbReference type="PANTHER" id="PTHR11748:SF111">
    <property type="entry name" value="D-LACTATE DEHYDROGENASE, MITOCHONDRIAL-RELATED"/>
    <property type="match status" value="1"/>
</dbReference>
<dbReference type="Gene3D" id="3.30.70.2740">
    <property type="match status" value="1"/>
</dbReference>
<evidence type="ECO:0000256" key="2">
    <source>
        <dbReference type="ARBA" id="ARBA00008000"/>
    </source>
</evidence>
<organism evidence="13 14">
    <name type="scientific">Ancrocorticia populi</name>
    <dbReference type="NCBI Taxonomy" id="2175228"/>
    <lineage>
        <taxon>Bacteria</taxon>
        <taxon>Bacillati</taxon>
        <taxon>Actinomycetota</taxon>
        <taxon>Actinomycetes</taxon>
        <taxon>Actinomycetales</taxon>
        <taxon>Actinomycetaceae</taxon>
        <taxon>Ancrocorticia</taxon>
    </lineage>
</organism>
<keyword evidence="9" id="KW-0411">Iron-sulfur</keyword>
<evidence type="ECO:0000256" key="9">
    <source>
        <dbReference type="ARBA" id="ARBA00023014"/>
    </source>
</evidence>
<dbReference type="InterPro" id="IPR016164">
    <property type="entry name" value="FAD-linked_Oxase-like_C"/>
</dbReference>
<keyword evidence="5" id="KW-0274">FAD</keyword>
<dbReference type="SUPFAM" id="SSF46548">
    <property type="entry name" value="alpha-helical ferredoxin"/>
    <property type="match status" value="1"/>
</dbReference>
<dbReference type="Gene3D" id="1.10.45.10">
    <property type="entry name" value="Vanillyl-alcohol Oxidase, Chain A, domain 4"/>
    <property type="match status" value="1"/>
</dbReference>
<reference evidence="14" key="1">
    <citation type="submission" date="2018-05" db="EMBL/GenBank/DDBJ databases">
        <authorList>
            <person name="Li Y."/>
        </authorList>
    </citation>
    <scope>NUCLEOTIDE SEQUENCE [LARGE SCALE GENOMIC DNA]</scope>
    <source>
        <strain evidence="14">sk1b4</strain>
    </source>
</reference>
<dbReference type="InterPro" id="IPR016167">
    <property type="entry name" value="FAD-bd_PCMH_sub1"/>
</dbReference>
<evidence type="ECO:0000256" key="6">
    <source>
        <dbReference type="ARBA" id="ARBA00022946"/>
    </source>
</evidence>
<dbReference type="InterPro" id="IPR004113">
    <property type="entry name" value="FAD-bd_oxidored_4_C"/>
</dbReference>
<dbReference type="Gene3D" id="3.30.43.10">
    <property type="entry name" value="Uridine Diphospho-n-acetylenolpyruvylglucosamine Reductase, domain 2"/>
    <property type="match status" value="1"/>
</dbReference>
<evidence type="ECO:0000256" key="1">
    <source>
        <dbReference type="ARBA" id="ARBA00001974"/>
    </source>
</evidence>
<evidence type="ECO:0000313" key="14">
    <source>
        <dbReference type="Proteomes" id="UP000245283"/>
    </source>
</evidence>
<dbReference type="AlphaFoldDB" id="A0A2V1K8W2"/>
<keyword evidence="3" id="KW-0285">Flavoprotein</keyword>
<comment type="similarity">
    <text evidence="2">Belongs to the FAD-binding oxidoreductase/transferase type 4 family.</text>
</comment>
<evidence type="ECO:0000313" key="13">
    <source>
        <dbReference type="EMBL" id="PWF25855.1"/>
    </source>
</evidence>
<dbReference type="Pfam" id="PF02913">
    <property type="entry name" value="FAD-oxidase_C"/>
    <property type="match status" value="1"/>
</dbReference>
<dbReference type="InterPro" id="IPR017900">
    <property type="entry name" value="4Fe4S_Fe_S_CS"/>
</dbReference>
<feature type="domain" description="FAD-binding PCMH-type" evidence="12">
    <location>
        <begin position="35"/>
        <end position="263"/>
    </location>
</feature>
<evidence type="ECO:0000256" key="5">
    <source>
        <dbReference type="ARBA" id="ARBA00022827"/>
    </source>
</evidence>
<dbReference type="SUPFAM" id="SSF56176">
    <property type="entry name" value="FAD-binding/transporter-associated domain-like"/>
    <property type="match status" value="1"/>
</dbReference>
<dbReference type="PROSITE" id="PS51387">
    <property type="entry name" value="FAD_PCMH"/>
    <property type="match status" value="1"/>
</dbReference>
<dbReference type="InterPro" id="IPR006094">
    <property type="entry name" value="Oxid_FAD_bind_N"/>
</dbReference>
<feature type="domain" description="4Fe-4S ferredoxin-type" evidence="11">
    <location>
        <begin position="527"/>
        <end position="558"/>
    </location>
</feature>
<dbReference type="EMBL" id="QETB01000005">
    <property type="protein sequence ID" value="PWF25855.1"/>
    <property type="molecule type" value="Genomic_DNA"/>
</dbReference>
<evidence type="ECO:0000256" key="7">
    <source>
        <dbReference type="ARBA" id="ARBA00023002"/>
    </source>
</evidence>
<evidence type="ECO:0000256" key="3">
    <source>
        <dbReference type="ARBA" id="ARBA00022630"/>
    </source>
</evidence>
<dbReference type="InterPro" id="IPR009051">
    <property type="entry name" value="Helical_ferredxn"/>
</dbReference>
<dbReference type="InterPro" id="IPR017896">
    <property type="entry name" value="4Fe4S_Fe-S-bd"/>
</dbReference>
<proteinExistence type="inferred from homology"/>
<protein>
    <recommendedName>
        <fullName evidence="10">D-lactate dehydrogenase (cytochrome)</fullName>
        <ecNumber evidence="10">1.1.2.4</ecNumber>
    </recommendedName>
</protein>
<dbReference type="GO" id="GO:1903457">
    <property type="term" value="P:lactate catabolic process"/>
    <property type="evidence" value="ECO:0007669"/>
    <property type="project" value="TreeGrafter"/>
</dbReference>
<dbReference type="GO" id="GO:0046872">
    <property type="term" value="F:metal ion binding"/>
    <property type="evidence" value="ECO:0007669"/>
    <property type="project" value="UniProtKB-KW"/>
</dbReference>
<dbReference type="GO" id="GO:0008720">
    <property type="term" value="F:D-lactate dehydrogenase (NAD+) activity"/>
    <property type="evidence" value="ECO:0007669"/>
    <property type="project" value="TreeGrafter"/>
</dbReference>
<dbReference type="Pfam" id="PF01565">
    <property type="entry name" value="FAD_binding_4"/>
    <property type="match status" value="1"/>
</dbReference>